<dbReference type="PANTHER" id="PTHR33406">
    <property type="entry name" value="MEMBRANE PROTEIN MJ1562-RELATED"/>
    <property type="match status" value="1"/>
</dbReference>
<evidence type="ECO:0000259" key="9">
    <source>
        <dbReference type="Pfam" id="PF03176"/>
    </source>
</evidence>
<feature type="region of interest" description="Disordered" evidence="7">
    <location>
        <begin position="717"/>
        <end position="739"/>
    </location>
</feature>
<evidence type="ECO:0000256" key="3">
    <source>
        <dbReference type="ARBA" id="ARBA00022475"/>
    </source>
</evidence>
<reference evidence="10 11" key="1">
    <citation type="submission" date="2024-06" db="EMBL/GenBank/DDBJ databases">
        <title>The Natural Products Discovery Center: Release of the First 8490 Sequenced Strains for Exploring Actinobacteria Biosynthetic Diversity.</title>
        <authorList>
            <person name="Kalkreuter E."/>
            <person name="Kautsar S.A."/>
            <person name="Yang D."/>
            <person name="Bader C.D."/>
            <person name="Teijaro C.N."/>
            <person name="Fluegel L."/>
            <person name="Davis C.M."/>
            <person name="Simpson J.R."/>
            <person name="Lauterbach L."/>
            <person name="Steele A.D."/>
            <person name="Gui C."/>
            <person name="Meng S."/>
            <person name="Li G."/>
            <person name="Viehrig K."/>
            <person name="Ye F."/>
            <person name="Su P."/>
            <person name="Kiefer A.F."/>
            <person name="Nichols A."/>
            <person name="Cepeda A.J."/>
            <person name="Yan W."/>
            <person name="Fan B."/>
            <person name="Jiang Y."/>
            <person name="Adhikari A."/>
            <person name="Zheng C.-J."/>
            <person name="Schuster L."/>
            <person name="Cowan T.M."/>
            <person name="Smanski M.J."/>
            <person name="Chevrette M.G."/>
            <person name="De Carvalho L.P.S."/>
            <person name="Shen B."/>
        </authorList>
    </citation>
    <scope>NUCLEOTIDE SEQUENCE [LARGE SCALE GENOMIC DNA]</scope>
    <source>
        <strain evidence="10 11">NPDC046838</strain>
    </source>
</reference>
<feature type="transmembrane region" description="Helical" evidence="8">
    <location>
        <begin position="638"/>
        <end position="660"/>
    </location>
</feature>
<comment type="caution">
    <text evidence="10">The sequence shown here is derived from an EMBL/GenBank/DDBJ whole genome shotgun (WGS) entry which is preliminary data.</text>
</comment>
<dbReference type="InterPro" id="IPR004869">
    <property type="entry name" value="MMPL_dom"/>
</dbReference>
<evidence type="ECO:0000256" key="8">
    <source>
        <dbReference type="SAM" id="Phobius"/>
    </source>
</evidence>
<comment type="subcellular location">
    <subcellularLocation>
        <location evidence="1">Cell membrane</location>
        <topology evidence="1">Multi-pass membrane protein</topology>
    </subcellularLocation>
</comment>
<feature type="transmembrane region" description="Helical" evidence="8">
    <location>
        <begin position="280"/>
        <end position="301"/>
    </location>
</feature>
<dbReference type="SUPFAM" id="SSF82866">
    <property type="entry name" value="Multidrug efflux transporter AcrB transmembrane domain"/>
    <property type="match status" value="2"/>
</dbReference>
<name>A0ABV3BQA7_9ACTN</name>
<dbReference type="RefSeq" id="WP_359351358.1">
    <property type="nucleotide sequence ID" value="NZ_JBEYXV010000010.1"/>
</dbReference>
<evidence type="ECO:0000256" key="6">
    <source>
        <dbReference type="ARBA" id="ARBA00023136"/>
    </source>
</evidence>
<dbReference type="Gene3D" id="1.20.1640.10">
    <property type="entry name" value="Multidrug efflux transporter AcrB transmembrane domain"/>
    <property type="match status" value="2"/>
</dbReference>
<evidence type="ECO:0000256" key="4">
    <source>
        <dbReference type="ARBA" id="ARBA00022692"/>
    </source>
</evidence>
<evidence type="ECO:0000256" key="1">
    <source>
        <dbReference type="ARBA" id="ARBA00004651"/>
    </source>
</evidence>
<evidence type="ECO:0000256" key="2">
    <source>
        <dbReference type="ARBA" id="ARBA00010157"/>
    </source>
</evidence>
<evidence type="ECO:0000256" key="5">
    <source>
        <dbReference type="ARBA" id="ARBA00022989"/>
    </source>
</evidence>
<dbReference type="InterPro" id="IPR050545">
    <property type="entry name" value="Mycobact_MmpL"/>
</dbReference>
<gene>
    <name evidence="10" type="ORF">ABZ921_21405</name>
</gene>
<feature type="domain" description="Membrane transport protein MMPL" evidence="9">
    <location>
        <begin position="465"/>
        <end position="701"/>
    </location>
</feature>
<feature type="transmembrane region" description="Helical" evidence="8">
    <location>
        <begin position="552"/>
        <end position="572"/>
    </location>
</feature>
<accession>A0ABV3BQA7</accession>
<proteinExistence type="inferred from homology"/>
<feature type="domain" description="Membrane transport protein MMPL" evidence="9">
    <location>
        <begin position="52"/>
        <end position="374"/>
    </location>
</feature>
<feature type="transmembrane region" description="Helical" evidence="8">
    <location>
        <begin position="592"/>
        <end position="611"/>
    </location>
</feature>
<keyword evidence="3" id="KW-1003">Cell membrane</keyword>
<feature type="transmembrane region" description="Helical" evidence="8">
    <location>
        <begin position="180"/>
        <end position="199"/>
    </location>
</feature>
<feature type="region of interest" description="Disordered" evidence="7">
    <location>
        <begin position="47"/>
        <end position="68"/>
    </location>
</feature>
<feature type="transmembrane region" description="Helical" evidence="8">
    <location>
        <begin position="239"/>
        <end position="259"/>
    </location>
</feature>
<keyword evidence="6 8" id="KW-0472">Membrane</keyword>
<organism evidence="10 11">
    <name type="scientific">Streptomyces atriruber</name>
    <dbReference type="NCBI Taxonomy" id="545121"/>
    <lineage>
        <taxon>Bacteria</taxon>
        <taxon>Bacillati</taxon>
        <taxon>Actinomycetota</taxon>
        <taxon>Actinomycetes</taxon>
        <taxon>Kitasatosporales</taxon>
        <taxon>Streptomycetaceae</taxon>
        <taxon>Streptomyces</taxon>
    </lineage>
</organism>
<evidence type="ECO:0000313" key="11">
    <source>
        <dbReference type="Proteomes" id="UP001551176"/>
    </source>
</evidence>
<dbReference type="Pfam" id="PF03176">
    <property type="entry name" value="MMPL"/>
    <property type="match status" value="2"/>
</dbReference>
<feature type="transmembrane region" description="Helical" evidence="8">
    <location>
        <begin position="368"/>
        <end position="391"/>
    </location>
</feature>
<comment type="similarity">
    <text evidence="2">Belongs to the resistance-nodulation-cell division (RND) (TC 2.A.6) family. MmpL subfamily.</text>
</comment>
<feature type="transmembrane region" description="Helical" evidence="8">
    <location>
        <begin position="313"/>
        <end position="336"/>
    </location>
</feature>
<evidence type="ECO:0000256" key="7">
    <source>
        <dbReference type="SAM" id="MobiDB-lite"/>
    </source>
</evidence>
<feature type="transmembrane region" description="Helical" evidence="8">
    <location>
        <begin position="525"/>
        <end position="547"/>
    </location>
</feature>
<feature type="compositionally biased region" description="Polar residues" evidence="7">
    <location>
        <begin position="51"/>
        <end position="68"/>
    </location>
</feature>
<dbReference type="EMBL" id="JBEYXV010000010">
    <property type="protein sequence ID" value="MEU6823197.1"/>
    <property type="molecule type" value="Genomic_DNA"/>
</dbReference>
<keyword evidence="11" id="KW-1185">Reference proteome</keyword>
<feature type="transmembrane region" description="Helical" evidence="8">
    <location>
        <begin position="672"/>
        <end position="697"/>
    </location>
</feature>
<dbReference type="PANTHER" id="PTHR33406:SF11">
    <property type="entry name" value="MEMBRANE PROTEIN SCO6666-RELATED"/>
    <property type="match status" value="1"/>
</dbReference>
<keyword evidence="5 8" id="KW-1133">Transmembrane helix</keyword>
<feature type="transmembrane region" description="Helical" evidence="8">
    <location>
        <begin position="206"/>
        <end position="227"/>
    </location>
</feature>
<feature type="compositionally biased region" description="Pro residues" evidence="7">
    <location>
        <begin position="725"/>
        <end position="739"/>
    </location>
</feature>
<sequence length="739" mass="76819">MFSAIAGLHLRRRRVLLLLALVVAALAGAFSSDVTSRMSNSTTIYEDASRPSVTARHTISEATGNDPSQGYVIEVRTERRLAPGDPVPDAVAKARSVLRARPETVAVADYTSRGPALISDDGRGTLVVAALGPLSEKQAKDGTEAVQDAIDGEPALRDSALLGGPTAARHQVGELSFSDLARAELFALPVLLLVLVLVFRGVVAALLPLVGAVFTLLLTFGGLAVAVRGMTVASGAMNLATALGLGLSIDFSLLLVTRFREELARGLGTADALRMCLGTAGRTVLFSALTVTAALAALLVFPQPYLRSMGLAGILTTVAAALFALLVLPGLLAALGTRINALPLRRSRGEAAAEEASVRRWRRRTQVIVGRPALFGLGAVVLLVALAAPALGVRFTGVDGTSLPDSVSSGRVAASMKEHYPRVSAQPVVALAQAGPSDRARVVAYGKRLAAVDGVASVGEPRRIDAANWQWDITVEGAPLGERAQQVVEDLAAEETVSPGMSVSFTGGAADFRDQQRSIGDRLPLALTLLGVTTFLLLFAFTGSVVLPLKTLLMNVLSTAAAVGILVLLFQGDTFEGVLGFTSQGALESTGPLLLAVLAFGLSTDYGVFLLGRIMEARAGGATEREAVVTGLSRSGRIVTSAAALFCIPVAALALSRVVLIKELGLGTAFAVFLDAALIRTVLVPSLMALMGSWNWWAPGPLRRLHTALGLDRLHRAETSAGLPEPEPVGTPGPGPSRG</sequence>
<evidence type="ECO:0000313" key="10">
    <source>
        <dbReference type="EMBL" id="MEU6823197.1"/>
    </source>
</evidence>
<dbReference type="Proteomes" id="UP001551176">
    <property type="component" value="Unassembled WGS sequence"/>
</dbReference>
<protein>
    <submittedName>
        <fullName evidence="10">MMPL family transporter</fullName>
    </submittedName>
</protein>
<keyword evidence="4 8" id="KW-0812">Transmembrane</keyword>